<name>A0A2R5FJR7_NOSCO</name>
<dbReference type="RefSeq" id="WP_109008301.1">
    <property type="nucleotide sequence ID" value="NZ_BDUD01000001.1"/>
</dbReference>
<evidence type="ECO:0000313" key="4">
    <source>
        <dbReference type="Proteomes" id="UP000245124"/>
    </source>
</evidence>
<dbReference type="PROSITE" id="PS00330">
    <property type="entry name" value="HEMOLYSIN_CALCIUM"/>
    <property type="match status" value="3"/>
</dbReference>
<dbReference type="InterPro" id="IPR011049">
    <property type="entry name" value="Serralysin-like_metalloprot_C"/>
</dbReference>
<keyword evidence="2" id="KW-0964">Secreted</keyword>
<dbReference type="InterPro" id="IPR018511">
    <property type="entry name" value="Hemolysin-typ_Ca-bd_CS"/>
</dbReference>
<dbReference type="OrthoDB" id="484207at2"/>
<keyword evidence="4" id="KW-1185">Reference proteome</keyword>
<dbReference type="InterPro" id="IPR050557">
    <property type="entry name" value="RTX_toxin/Mannuronan_C5-epim"/>
</dbReference>
<dbReference type="PRINTS" id="PR00313">
    <property type="entry name" value="CABNDNGRPT"/>
</dbReference>
<sequence length="448" mass="48327">MQPQTFFLKPTVNQIPNPNPNFANAKGSASFSNYSQKPSGTLTTTQIKNLVESGVAIATVQAAAVFNTDPTFSSLFSDVTGMGLDGSFTGTASSEMQVVASFKVAAHKTFSFNFLTDLALKAKEIENYATEYNEAKGKIGFLALDTTNPNKPKVLDYFGIQGKLISSERIADLEYSKSSNVTIKSRPQTIDIDRNNGEDSVIGKVLGSYKKTLEHDTNITLVEMNASNITFVGDSLINNLGKDVIYGTILKDNLKGTYSEDKIYASLGDDKLDGGRGNDILEGGEGNDTLIGGEGNDKLHGGSGNDVLIGGEGDDVLVGGDGSDKFVFNFNDSLPTSKLGDVQNLLVGLGVNINFDNLFNVSDRFLKTEFDVIQDFKIGIDKIEFTGLHDTDAETWLNDMFYQGNITDSKDGLLLSFKSGDTQQTLLLSGVTSNQFWSDSSVFSIVFS</sequence>
<dbReference type="PANTHER" id="PTHR38340:SF1">
    <property type="entry name" value="S-LAYER PROTEIN"/>
    <property type="match status" value="1"/>
</dbReference>
<accession>A0A2R5FJR7</accession>
<dbReference type="Gene3D" id="2.150.10.10">
    <property type="entry name" value="Serralysin-like metalloprotease, C-terminal"/>
    <property type="match status" value="1"/>
</dbReference>
<dbReference type="PANTHER" id="PTHR38340">
    <property type="entry name" value="S-LAYER PROTEIN"/>
    <property type="match status" value="1"/>
</dbReference>
<organism evidence="3 4">
    <name type="scientific">Nostoc commune NIES-4072</name>
    <dbReference type="NCBI Taxonomy" id="2005467"/>
    <lineage>
        <taxon>Bacteria</taxon>
        <taxon>Bacillati</taxon>
        <taxon>Cyanobacteriota</taxon>
        <taxon>Cyanophyceae</taxon>
        <taxon>Nostocales</taxon>
        <taxon>Nostocaceae</taxon>
        <taxon>Nostoc</taxon>
    </lineage>
</organism>
<reference evidence="3 4" key="1">
    <citation type="submission" date="2017-06" db="EMBL/GenBank/DDBJ databases">
        <title>Genome sequencing of cyanobaciteial culture collection at National Institute for Environmental Studies (NIES).</title>
        <authorList>
            <person name="Hirose Y."/>
            <person name="Shimura Y."/>
            <person name="Fujisawa T."/>
            <person name="Nakamura Y."/>
            <person name="Kawachi M."/>
        </authorList>
    </citation>
    <scope>NUCLEOTIDE SEQUENCE [LARGE SCALE GENOMIC DNA]</scope>
    <source>
        <strain evidence="3 4">NIES-4072</strain>
    </source>
</reference>
<evidence type="ECO:0000256" key="1">
    <source>
        <dbReference type="ARBA" id="ARBA00004613"/>
    </source>
</evidence>
<comment type="caution">
    <text evidence="3">The sequence shown here is derived from an EMBL/GenBank/DDBJ whole genome shotgun (WGS) entry which is preliminary data.</text>
</comment>
<comment type="subcellular location">
    <subcellularLocation>
        <location evidence="1">Secreted</location>
    </subcellularLocation>
</comment>
<dbReference type="InterPro" id="IPR001343">
    <property type="entry name" value="Hemolysn_Ca-bd"/>
</dbReference>
<dbReference type="GO" id="GO:0005509">
    <property type="term" value="F:calcium ion binding"/>
    <property type="evidence" value="ECO:0007669"/>
    <property type="project" value="InterPro"/>
</dbReference>
<dbReference type="AlphaFoldDB" id="A0A2R5FJR7"/>
<evidence type="ECO:0000256" key="2">
    <source>
        <dbReference type="ARBA" id="ARBA00022525"/>
    </source>
</evidence>
<proteinExistence type="predicted"/>
<evidence type="ECO:0000313" key="3">
    <source>
        <dbReference type="EMBL" id="GBG18249.1"/>
    </source>
</evidence>
<dbReference type="Pfam" id="PF00353">
    <property type="entry name" value="HemolysinCabind"/>
    <property type="match status" value="1"/>
</dbReference>
<dbReference type="EMBL" id="BDUD01000001">
    <property type="protein sequence ID" value="GBG18249.1"/>
    <property type="molecule type" value="Genomic_DNA"/>
</dbReference>
<dbReference type="Proteomes" id="UP000245124">
    <property type="component" value="Unassembled WGS sequence"/>
</dbReference>
<dbReference type="GO" id="GO:0005576">
    <property type="term" value="C:extracellular region"/>
    <property type="evidence" value="ECO:0007669"/>
    <property type="project" value="UniProtKB-SubCell"/>
</dbReference>
<dbReference type="SUPFAM" id="SSF51120">
    <property type="entry name" value="beta-Roll"/>
    <property type="match status" value="1"/>
</dbReference>
<protein>
    <submittedName>
        <fullName evidence="3">Hemolysin-type calcium-binding region protein</fullName>
    </submittedName>
</protein>
<gene>
    <name evidence="3" type="ORF">NIES4072_19130</name>
</gene>